<feature type="domain" description="Bacterial sugar transferase" evidence="3">
    <location>
        <begin position="7"/>
        <end position="184"/>
    </location>
</feature>
<gene>
    <name evidence="4" type="ORF">HNQ47_000924</name>
</gene>
<proteinExistence type="inferred from homology"/>
<dbReference type="Pfam" id="PF02397">
    <property type="entry name" value="Bac_transf"/>
    <property type="match status" value="1"/>
</dbReference>
<name>A0A7W8FUT7_9FIRM</name>
<dbReference type="RefSeq" id="WP_183328023.1">
    <property type="nucleotide sequence ID" value="NZ_JACHHK010000003.1"/>
</dbReference>
<keyword evidence="5" id="KW-1185">Reference proteome</keyword>
<evidence type="ECO:0000313" key="4">
    <source>
        <dbReference type="EMBL" id="MBB5182904.1"/>
    </source>
</evidence>
<feature type="transmembrane region" description="Helical" evidence="2">
    <location>
        <begin position="12"/>
        <end position="33"/>
    </location>
</feature>
<dbReference type="Proteomes" id="UP000539953">
    <property type="component" value="Unassembled WGS sequence"/>
</dbReference>
<accession>A0A7W8FUT7</accession>
<evidence type="ECO:0000313" key="5">
    <source>
        <dbReference type="Proteomes" id="UP000539953"/>
    </source>
</evidence>
<sequence>MYQKFIKRFLDFILSLLGIVILSPLLLIIALLIKLTSPGPVFFRQERTGKDNVPFRIFKFRTMRIDTPKDVPTHLLENPDQYITKIGKFLRRTSLDELPQLFNILCGDMAVVGPRPSLLNQYDLNALRDQNGASSVRPGLTGLAQISGRDELPIPVKARLDGEYARHITFKEDVRIFFGTIGSVANEEGIQEGKNE</sequence>
<comment type="caution">
    <text evidence="4">The sequence shown here is derived from an EMBL/GenBank/DDBJ whole genome shotgun (WGS) entry which is preliminary data.</text>
</comment>
<organism evidence="4 5">
    <name type="scientific">Catenisphaera adipataccumulans</name>
    <dbReference type="NCBI Taxonomy" id="700500"/>
    <lineage>
        <taxon>Bacteria</taxon>
        <taxon>Bacillati</taxon>
        <taxon>Bacillota</taxon>
        <taxon>Erysipelotrichia</taxon>
        <taxon>Erysipelotrichales</taxon>
        <taxon>Erysipelotrichaceae</taxon>
        <taxon>Catenisphaera</taxon>
    </lineage>
</organism>
<evidence type="ECO:0000256" key="1">
    <source>
        <dbReference type="ARBA" id="ARBA00006464"/>
    </source>
</evidence>
<dbReference type="PANTHER" id="PTHR30576">
    <property type="entry name" value="COLANIC BIOSYNTHESIS UDP-GLUCOSE LIPID CARRIER TRANSFERASE"/>
    <property type="match status" value="1"/>
</dbReference>
<evidence type="ECO:0000256" key="2">
    <source>
        <dbReference type="SAM" id="Phobius"/>
    </source>
</evidence>
<dbReference type="EMBL" id="JACHHK010000003">
    <property type="protein sequence ID" value="MBB5182904.1"/>
    <property type="molecule type" value="Genomic_DNA"/>
</dbReference>
<dbReference type="PANTHER" id="PTHR30576:SF10">
    <property type="entry name" value="SLL5057 PROTEIN"/>
    <property type="match status" value="1"/>
</dbReference>
<comment type="similarity">
    <text evidence="1">Belongs to the bacterial sugar transferase family.</text>
</comment>
<keyword evidence="2" id="KW-0812">Transmembrane</keyword>
<keyword evidence="2" id="KW-0472">Membrane</keyword>
<keyword evidence="2" id="KW-1133">Transmembrane helix</keyword>
<dbReference type="AlphaFoldDB" id="A0A7W8FUT7"/>
<protein>
    <submittedName>
        <fullName evidence="4">O-antigen biosynthesis protein WbqP</fullName>
    </submittedName>
</protein>
<dbReference type="GO" id="GO:0016780">
    <property type="term" value="F:phosphotransferase activity, for other substituted phosphate groups"/>
    <property type="evidence" value="ECO:0007669"/>
    <property type="project" value="TreeGrafter"/>
</dbReference>
<dbReference type="InterPro" id="IPR003362">
    <property type="entry name" value="Bact_transf"/>
</dbReference>
<reference evidence="4 5" key="1">
    <citation type="submission" date="2020-08" db="EMBL/GenBank/DDBJ databases">
        <title>Genomic Encyclopedia of Type Strains, Phase IV (KMG-IV): sequencing the most valuable type-strain genomes for metagenomic binning, comparative biology and taxonomic classification.</title>
        <authorList>
            <person name="Goeker M."/>
        </authorList>
    </citation>
    <scope>NUCLEOTIDE SEQUENCE [LARGE SCALE GENOMIC DNA]</scope>
    <source>
        <strain evidence="4 5">DSM 25799</strain>
    </source>
</reference>
<evidence type="ECO:0000259" key="3">
    <source>
        <dbReference type="Pfam" id="PF02397"/>
    </source>
</evidence>